<dbReference type="InterPro" id="IPR014717">
    <property type="entry name" value="Transl_elong_EF1B/ribsomal_bS6"/>
</dbReference>
<dbReference type="InterPro" id="IPR035980">
    <property type="entry name" value="Ribosomal_bS6_sf"/>
</dbReference>
<gene>
    <name evidence="8" type="primary">rpsF</name>
    <name evidence="9" type="ORF">CL176_12045</name>
</gene>
<evidence type="ECO:0000256" key="8">
    <source>
        <dbReference type="HAMAP-Rule" id="MF_00360"/>
    </source>
</evidence>
<dbReference type="Pfam" id="PF01250">
    <property type="entry name" value="Ribosomal_S6"/>
    <property type="match status" value="1"/>
</dbReference>
<dbReference type="InterPro" id="IPR020814">
    <property type="entry name" value="Ribosomal_S6_plastid/chlpt"/>
</dbReference>
<proteinExistence type="inferred from homology"/>
<evidence type="ECO:0000313" key="9">
    <source>
        <dbReference type="EMBL" id="AXY26672.1"/>
    </source>
</evidence>
<dbReference type="PANTHER" id="PTHR21011:SF1">
    <property type="entry name" value="SMALL RIBOSOMAL SUBUNIT PROTEIN BS6M"/>
    <property type="match status" value="1"/>
</dbReference>
<comment type="similarity">
    <text evidence="1 8">Belongs to the bacterial ribosomal protein bS6 family.</text>
</comment>
<keyword evidence="4 8" id="KW-0689">Ribosomal protein</keyword>
<evidence type="ECO:0000256" key="6">
    <source>
        <dbReference type="ARBA" id="ARBA00035104"/>
    </source>
</evidence>
<keyword evidence="2 8" id="KW-0699">rRNA-binding</keyword>
<keyword evidence="3 8" id="KW-0694">RNA-binding</keyword>
<dbReference type="Gene3D" id="3.30.70.60">
    <property type="match status" value="1"/>
</dbReference>
<evidence type="ECO:0000256" key="2">
    <source>
        <dbReference type="ARBA" id="ARBA00022730"/>
    </source>
</evidence>
<dbReference type="NCBIfam" id="TIGR00166">
    <property type="entry name" value="S6"/>
    <property type="match status" value="1"/>
</dbReference>
<dbReference type="GO" id="GO:0003735">
    <property type="term" value="F:structural constituent of ribosome"/>
    <property type="evidence" value="ECO:0007669"/>
    <property type="project" value="InterPro"/>
</dbReference>
<evidence type="ECO:0000256" key="1">
    <source>
        <dbReference type="ARBA" id="ARBA00009512"/>
    </source>
</evidence>
<evidence type="ECO:0000256" key="7">
    <source>
        <dbReference type="ARBA" id="ARBA00035294"/>
    </source>
</evidence>
<sequence>MSRKYEILYIIRPDLNEDDKKELVERFDAIITDNGSEIVESKDWAKRRLAYEIEDYKEGIYHLVNVNADDSVAIDEFDRLARINRDILRHMVVRLDD</sequence>
<evidence type="ECO:0000256" key="4">
    <source>
        <dbReference type="ARBA" id="ARBA00022980"/>
    </source>
</evidence>
<dbReference type="AlphaFoldDB" id="A0A347WNL5"/>
<accession>A0A347WNL5</accession>
<dbReference type="GO" id="GO:0070181">
    <property type="term" value="F:small ribosomal subunit rRNA binding"/>
    <property type="evidence" value="ECO:0007669"/>
    <property type="project" value="TreeGrafter"/>
</dbReference>
<dbReference type="KEGG" id="abae:CL176_12045"/>
<name>A0A347WNL5_9LACT</name>
<dbReference type="EMBL" id="CP023434">
    <property type="protein sequence ID" value="AXY26672.1"/>
    <property type="molecule type" value="Genomic_DNA"/>
</dbReference>
<comment type="function">
    <text evidence="6 8">Binds together with bS18 to 16S ribosomal RNA.</text>
</comment>
<dbReference type="HAMAP" id="MF_00360">
    <property type="entry name" value="Ribosomal_bS6"/>
    <property type="match status" value="1"/>
</dbReference>
<dbReference type="InterPro" id="IPR000529">
    <property type="entry name" value="Ribosomal_bS6"/>
</dbReference>
<dbReference type="Proteomes" id="UP000263232">
    <property type="component" value="Chromosome"/>
</dbReference>
<dbReference type="GO" id="GO:0005737">
    <property type="term" value="C:cytoplasm"/>
    <property type="evidence" value="ECO:0007669"/>
    <property type="project" value="UniProtKB-ARBA"/>
</dbReference>
<dbReference type="OrthoDB" id="9812702at2"/>
<protein>
    <recommendedName>
        <fullName evidence="7 8">Small ribosomal subunit protein bS6</fullName>
    </recommendedName>
</protein>
<keyword evidence="5 8" id="KW-0687">Ribonucleoprotein</keyword>
<dbReference type="GO" id="GO:0005840">
    <property type="term" value="C:ribosome"/>
    <property type="evidence" value="ECO:0007669"/>
    <property type="project" value="UniProtKB-KW"/>
</dbReference>
<keyword evidence="10" id="KW-1185">Reference proteome</keyword>
<dbReference type="GO" id="GO:1990904">
    <property type="term" value="C:ribonucleoprotein complex"/>
    <property type="evidence" value="ECO:0007669"/>
    <property type="project" value="UniProtKB-KW"/>
</dbReference>
<dbReference type="CDD" id="cd00473">
    <property type="entry name" value="bS6"/>
    <property type="match status" value="1"/>
</dbReference>
<dbReference type="SUPFAM" id="SSF54995">
    <property type="entry name" value="Ribosomal protein S6"/>
    <property type="match status" value="1"/>
</dbReference>
<organism evidence="9 10">
    <name type="scientific">Suicoccus acidiformans</name>
    <dbReference type="NCBI Taxonomy" id="2036206"/>
    <lineage>
        <taxon>Bacteria</taxon>
        <taxon>Bacillati</taxon>
        <taxon>Bacillota</taxon>
        <taxon>Bacilli</taxon>
        <taxon>Lactobacillales</taxon>
        <taxon>Aerococcaceae</taxon>
        <taxon>Suicoccus</taxon>
    </lineage>
</organism>
<dbReference type="GO" id="GO:0006412">
    <property type="term" value="P:translation"/>
    <property type="evidence" value="ECO:0007669"/>
    <property type="project" value="UniProtKB-UniRule"/>
</dbReference>
<evidence type="ECO:0000256" key="3">
    <source>
        <dbReference type="ARBA" id="ARBA00022884"/>
    </source>
</evidence>
<dbReference type="PANTHER" id="PTHR21011">
    <property type="entry name" value="MITOCHONDRIAL 28S RIBOSOMAL PROTEIN S6"/>
    <property type="match status" value="1"/>
</dbReference>
<evidence type="ECO:0000256" key="5">
    <source>
        <dbReference type="ARBA" id="ARBA00023274"/>
    </source>
</evidence>
<dbReference type="FunFam" id="3.30.70.60:FF:000002">
    <property type="entry name" value="30S ribosomal protein S6"/>
    <property type="match status" value="1"/>
</dbReference>
<reference evidence="9 10" key="1">
    <citation type="submission" date="2017-09" db="EMBL/GenBank/DDBJ databases">
        <title>Complete genome sequence of Oxytococcus suis strain ZY16052.</title>
        <authorList>
            <person name="Li F."/>
        </authorList>
    </citation>
    <scope>NUCLEOTIDE SEQUENCE [LARGE SCALE GENOMIC DNA]</scope>
    <source>
        <strain evidence="9 10">ZY16052</strain>
    </source>
</reference>
<evidence type="ECO:0000313" key="10">
    <source>
        <dbReference type="Proteomes" id="UP000263232"/>
    </source>
</evidence>
<dbReference type="RefSeq" id="WP_118991526.1">
    <property type="nucleotide sequence ID" value="NZ_CP023434.1"/>
</dbReference>